<keyword evidence="1" id="KW-0479">Metal-binding</keyword>
<dbReference type="InterPro" id="IPR036641">
    <property type="entry name" value="HPT_dom_sf"/>
</dbReference>
<feature type="domain" description="HPt" evidence="3">
    <location>
        <begin position="222"/>
        <end position="316"/>
    </location>
</feature>
<comment type="caution">
    <text evidence="4">The sequence shown here is derived from an EMBL/GenBank/DDBJ whole genome shotgun (WGS) entry which is preliminary data.</text>
</comment>
<accession>A0A090WFG9</accession>
<reference evidence="4 5" key="1">
    <citation type="journal article" date="2014" name="Genome Announc.">
        <title>Draft Genome Sequences of Marine Flavobacterium Nonlabens Strains NR17, NR24, NR27, NR32, NR33, and Ara13.</title>
        <authorList>
            <person name="Nakanishi M."/>
            <person name="Meirelles P."/>
            <person name="Suzuki R."/>
            <person name="Takatani N."/>
            <person name="Mino S."/>
            <person name="Suda W."/>
            <person name="Oshima K."/>
            <person name="Hattori M."/>
            <person name="Ohkuma M."/>
            <person name="Hosokawa M."/>
            <person name="Miyashita K."/>
            <person name="Thompson F.L."/>
            <person name="Niwa A."/>
            <person name="Sawabe T."/>
            <person name="Sawabe T."/>
        </authorList>
    </citation>
    <scope>NUCLEOTIDE SEQUENCE [LARGE SCALE GENOMIC DNA]</scope>
    <source>
        <strain evidence="5">JCM19275</strain>
    </source>
</reference>
<dbReference type="InterPro" id="IPR036663">
    <property type="entry name" value="Fumarylacetoacetase_C_sf"/>
</dbReference>
<name>A0A090WFG9_NONUL</name>
<dbReference type="AlphaFoldDB" id="A0A090WFG9"/>
<dbReference type="Gene3D" id="3.90.850.10">
    <property type="entry name" value="Fumarylacetoacetase-like, C-terminal domain"/>
    <property type="match status" value="1"/>
</dbReference>
<keyword evidence="4" id="KW-0378">Hydrolase</keyword>
<dbReference type="PANTHER" id="PTHR11820">
    <property type="entry name" value="ACYLPYRUVASE"/>
    <property type="match status" value="1"/>
</dbReference>
<dbReference type="Proteomes" id="UP000029647">
    <property type="component" value="Unassembled WGS sequence"/>
</dbReference>
<dbReference type="Gene3D" id="1.20.120.160">
    <property type="entry name" value="HPT domain"/>
    <property type="match status" value="1"/>
</dbReference>
<dbReference type="GO" id="GO:0046872">
    <property type="term" value="F:metal ion binding"/>
    <property type="evidence" value="ECO:0007669"/>
    <property type="project" value="UniProtKB-KW"/>
</dbReference>
<evidence type="ECO:0000313" key="5">
    <source>
        <dbReference type="Proteomes" id="UP000029647"/>
    </source>
</evidence>
<dbReference type="InterPro" id="IPR011234">
    <property type="entry name" value="Fumarylacetoacetase-like_C"/>
</dbReference>
<evidence type="ECO:0000313" key="4">
    <source>
        <dbReference type="EMBL" id="GAL74943.1"/>
    </source>
</evidence>
<proteinExistence type="predicted"/>
<dbReference type="SUPFAM" id="SSF56529">
    <property type="entry name" value="FAH"/>
    <property type="match status" value="1"/>
</dbReference>
<dbReference type="GO" id="GO:0018773">
    <property type="term" value="F:acetylpyruvate hydrolase activity"/>
    <property type="evidence" value="ECO:0007669"/>
    <property type="project" value="TreeGrafter"/>
</dbReference>
<dbReference type="PANTHER" id="PTHR11820:SF7">
    <property type="entry name" value="ACYLPYRUVASE FAHD1, MITOCHONDRIAL"/>
    <property type="match status" value="1"/>
</dbReference>
<dbReference type="SUPFAM" id="SSF47226">
    <property type="entry name" value="Histidine-containing phosphotransfer domain, HPT domain"/>
    <property type="match status" value="1"/>
</dbReference>
<evidence type="ECO:0000256" key="2">
    <source>
        <dbReference type="PROSITE-ProRule" id="PRU00110"/>
    </source>
</evidence>
<gene>
    <name evidence="4" type="ORF">JCM19275_982</name>
</gene>
<dbReference type="PROSITE" id="PS50894">
    <property type="entry name" value="HPT"/>
    <property type="match status" value="1"/>
</dbReference>
<dbReference type="GO" id="GO:0004672">
    <property type="term" value="F:protein kinase activity"/>
    <property type="evidence" value="ECO:0007669"/>
    <property type="project" value="UniProtKB-ARBA"/>
</dbReference>
<organism evidence="4 5">
    <name type="scientific">Nonlabens ulvanivorans</name>
    <name type="common">Persicivirga ulvanivorans</name>
    <dbReference type="NCBI Taxonomy" id="906888"/>
    <lineage>
        <taxon>Bacteria</taxon>
        <taxon>Pseudomonadati</taxon>
        <taxon>Bacteroidota</taxon>
        <taxon>Flavobacteriia</taxon>
        <taxon>Flavobacteriales</taxon>
        <taxon>Flavobacteriaceae</taxon>
        <taxon>Nonlabens</taxon>
    </lineage>
</organism>
<dbReference type="Pfam" id="PF01557">
    <property type="entry name" value="FAA_hydrolase"/>
    <property type="match status" value="1"/>
</dbReference>
<protein>
    <submittedName>
        <fullName evidence="4">Fumarylacetoacetate hydrolase family protein</fullName>
    </submittedName>
</protein>
<dbReference type="EMBL" id="BBNT01000003">
    <property type="protein sequence ID" value="GAL74943.1"/>
    <property type="molecule type" value="Genomic_DNA"/>
</dbReference>
<sequence length="316" mass="36447">MKIICIGRNYTEHIAELQNERPTEPVVFLKPDTSILLHKQPFFIPAFSNDVHHEVEVVVRINRIGKHIDKKFAHKYYNEIGLGIDFTARDVQQRCKEKGLPWEKAKSFDGASVVSREFINKEELGDLNNLSFELFKNDNLQQSGDTSHMLWKIDEIIEHVSQFFTLKIGDLIFTGTPAGVSRVEENDVLKGTLAGKENVPDQSKMKQNLYDLQKLIELSDNDADFIKDMVEMFITEIPKDLEHLAVAIIDDDRARVHEYAHKMKPSVDMFGLECLSDILIIEAWGGKSDDEMEIKEHFMRVNQELDMALIQLKRDF</sequence>
<dbReference type="GO" id="GO:0000160">
    <property type="term" value="P:phosphorelay signal transduction system"/>
    <property type="evidence" value="ECO:0007669"/>
    <property type="project" value="InterPro"/>
</dbReference>
<keyword evidence="2" id="KW-0597">Phosphoprotein</keyword>
<dbReference type="Pfam" id="PF01627">
    <property type="entry name" value="Hpt"/>
    <property type="match status" value="1"/>
</dbReference>
<dbReference type="InterPro" id="IPR008207">
    <property type="entry name" value="Sig_transdc_His_kin_Hpt_dom"/>
</dbReference>
<evidence type="ECO:0000259" key="3">
    <source>
        <dbReference type="PROSITE" id="PS50894"/>
    </source>
</evidence>
<feature type="modified residue" description="Phosphohistidine" evidence="2">
    <location>
        <position position="261"/>
    </location>
</feature>
<evidence type="ECO:0000256" key="1">
    <source>
        <dbReference type="ARBA" id="ARBA00022723"/>
    </source>
</evidence>